<evidence type="ECO:0000313" key="1">
    <source>
        <dbReference type="EMBL" id="KAF9077253.1"/>
    </source>
</evidence>
<accession>A0A9P5UGA5</accession>
<dbReference type="Proteomes" id="UP000772434">
    <property type="component" value="Unassembled WGS sequence"/>
</dbReference>
<proteinExistence type="predicted"/>
<comment type="caution">
    <text evidence="1">The sequence shown here is derived from an EMBL/GenBank/DDBJ whole genome shotgun (WGS) entry which is preliminary data.</text>
</comment>
<organism evidence="1 2">
    <name type="scientific">Rhodocollybia butyracea</name>
    <dbReference type="NCBI Taxonomy" id="206335"/>
    <lineage>
        <taxon>Eukaryota</taxon>
        <taxon>Fungi</taxon>
        <taxon>Dikarya</taxon>
        <taxon>Basidiomycota</taxon>
        <taxon>Agaricomycotina</taxon>
        <taxon>Agaricomycetes</taxon>
        <taxon>Agaricomycetidae</taxon>
        <taxon>Agaricales</taxon>
        <taxon>Marasmiineae</taxon>
        <taxon>Omphalotaceae</taxon>
        <taxon>Rhodocollybia</taxon>
    </lineage>
</organism>
<reference evidence="1" key="1">
    <citation type="submission" date="2020-11" db="EMBL/GenBank/DDBJ databases">
        <authorList>
            <consortium name="DOE Joint Genome Institute"/>
            <person name="Ahrendt S."/>
            <person name="Riley R."/>
            <person name="Andreopoulos W."/>
            <person name="Labutti K."/>
            <person name="Pangilinan J."/>
            <person name="Ruiz-Duenas F.J."/>
            <person name="Barrasa J.M."/>
            <person name="Sanchez-Garcia M."/>
            <person name="Camarero S."/>
            <person name="Miyauchi S."/>
            <person name="Serrano A."/>
            <person name="Linde D."/>
            <person name="Babiker R."/>
            <person name="Drula E."/>
            <person name="Ayuso-Fernandez I."/>
            <person name="Pacheco R."/>
            <person name="Padilla G."/>
            <person name="Ferreira P."/>
            <person name="Barriuso J."/>
            <person name="Kellner H."/>
            <person name="Castanera R."/>
            <person name="Alfaro M."/>
            <person name="Ramirez L."/>
            <person name="Pisabarro A.G."/>
            <person name="Kuo A."/>
            <person name="Tritt A."/>
            <person name="Lipzen A."/>
            <person name="He G."/>
            <person name="Yan M."/>
            <person name="Ng V."/>
            <person name="Cullen D."/>
            <person name="Martin F."/>
            <person name="Rosso M.-N."/>
            <person name="Henrissat B."/>
            <person name="Hibbett D."/>
            <person name="Martinez A.T."/>
            <person name="Grigoriev I.V."/>
        </authorList>
    </citation>
    <scope>NUCLEOTIDE SEQUENCE</scope>
    <source>
        <strain evidence="1">AH 40177</strain>
    </source>
</reference>
<dbReference type="AlphaFoldDB" id="A0A9P5UGA5"/>
<keyword evidence="2" id="KW-1185">Reference proteome</keyword>
<protein>
    <submittedName>
        <fullName evidence="1">Uncharacterized protein</fullName>
    </submittedName>
</protein>
<sequence>MHAPRITCTHPQNDDGSVQFKLQPWLQLWGHRIKERLVNSIAEITLHNEVDLAQLTRTHFHAPRTAFARTKHVCTHPARTTHRLHGKMSGRRADSGLRLARKLDYHNHCGFTDRKYCPSICYERFVSRMYRQTGNDFTVSQKGTDLAYQDCIKEVE</sequence>
<gene>
    <name evidence="1" type="ORF">BDP27DRAFT_1357372</name>
</gene>
<evidence type="ECO:0000313" key="2">
    <source>
        <dbReference type="Proteomes" id="UP000772434"/>
    </source>
</evidence>
<dbReference type="EMBL" id="JADNRY010000004">
    <property type="protein sequence ID" value="KAF9077253.1"/>
    <property type="molecule type" value="Genomic_DNA"/>
</dbReference>
<name>A0A9P5UGA5_9AGAR</name>